<evidence type="ECO:0008006" key="3">
    <source>
        <dbReference type="Google" id="ProtNLM"/>
    </source>
</evidence>
<reference evidence="2" key="1">
    <citation type="submission" date="2016-10" db="EMBL/GenBank/DDBJ databases">
        <authorList>
            <person name="Varghese N."/>
            <person name="Submissions S."/>
        </authorList>
    </citation>
    <scope>NUCLEOTIDE SEQUENCE [LARGE SCALE GENOMIC DNA]</scope>
    <source>
        <strain evidence="2">DSM 17044</strain>
    </source>
</reference>
<organism evidence="1 2">
    <name type="scientific">Stigmatella aurantiaca</name>
    <dbReference type="NCBI Taxonomy" id="41"/>
    <lineage>
        <taxon>Bacteria</taxon>
        <taxon>Pseudomonadati</taxon>
        <taxon>Myxococcota</taxon>
        <taxon>Myxococcia</taxon>
        <taxon>Myxococcales</taxon>
        <taxon>Cystobacterineae</taxon>
        <taxon>Archangiaceae</taxon>
        <taxon>Stigmatella</taxon>
    </lineage>
</organism>
<protein>
    <recommendedName>
        <fullName evidence="3">GLTT repeat-containing protein</fullName>
    </recommendedName>
</protein>
<evidence type="ECO:0000313" key="1">
    <source>
        <dbReference type="EMBL" id="SEM79098.1"/>
    </source>
</evidence>
<dbReference type="Proteomes" id="UP000182719">
    <property type="component" value="Unassembled WGS sequence"/>
</dbReference>
<accession>A0A1H8BAQ8</accession>
<gene>
    <name evidence="1" type="ORF">SAMN05444354_12338</name>
</gene>
<evidence type="ECO:0000313" key="2">
    <source>
        <dbReference type="Proteomes" id="UP000182719"/>
    </source>
</evidence>
<sequence length="310" mass="32190">MREVRSAFSGGLLLGLVVLHTVGCGPVSPGETWGGAETPQGTQAAGLHTSLGLSVNGLTVNGLNVNGLTVNGLSVDGLETAAFQDWFNGEPSLRELTMHYLIQCAVPGGQTRTFSNPVTGITHTWHGVLGLAPGWASGGLPTVAEQQIISACLAAHVNAYGKHVPISVQGRTAQGEAIASTPEELATYTEEEACFFGNLFTDEGAFAAHGSTQLTNVESSLRTCGLAPRDFTPSCAPIRHVGSCKNACTWDKALGAYTECSRNGVSYPALTTRMQRPDIHQCGDGVCQASESCGTGKTFNSCAADCGPCD</sequence>
<name>A0A1H8BAQ8_STIAU</name>
<proteinExistence type="predicted"/>
<dbReference type="AlphaFoldDB" id="A0A1H8BAQ8"/>
<dbReference type="EMBL" id="FOAP01000023">
    <property type="protein sequence ID" value="SEM79098.1"/>
    <property type="molecule type" value="Genomic_DNA"/>
</dbReference>
<keyword evidence="2" id="KW-1185">Reference proteome</keyword>